<dbReference type="GO" id="GO:0015093">
    <property type="term" value="F:ferrous iron transmembrane transporter activity"/>
    <property type="evidence" value="ECO:0007669"/>
    <property type="project" value="TreeGrafter"/>
</dbReference>
<evidence type="ECO:0000256" key="5">
    <source>
        <dbReference type="ARBA" id="ARBA00023136"/>
    </source>
</evidence>
<feature type="transmembrane region" description="Helical" evidence="6">
    <location>
        <begin position="6"/>
        <end position="27"/>
    </location>
</feature>
<dbReference type="GO" id="GO:0033573">
    <property type="term" value="C:high-affinity iron permease complex"/>
    <property type="evidence" value="ECO:0007669"/>
    <property type="project" value="InterPro"/>
</dbReference>
<reference evidence="8 9" key="1">
    <citation type="submission" date="2017-09" db="EMBL/GenBank/DDBJ databases">
        <authorList>
            <person name="Lee N."/>
            <person name="Cho B.-K."/>
        </authorList>
    </citation>
    <scope>NUCLEOTIDE SEQUENCE [LARGE SCALE GENOMIC DNA]</scope>
    <source>
        <strain evidence="8 9">ATCC 27465</strain>
    </source>
</reference>
<proteinExistence type="inferred from homology"/>
<feature type="transmembrane region" description="Helical" evidence="6">
    <location>
        <begin position="178"/>
        <end position="198"/>
    </location>
</feature>
<dbReference type="KEGG" id="sspb:CP982_13270"/>
<evidence type="ECO:0000313" key="9">
    <source>
        <dbReference type="Proteomes" id="UP000326505"/>
    </source>
</evidence>
<feature type="transmembrane region" description="Helical" evidence="6">
    <location>
        <begin position="148"/>
        <end position="171"/>
    </location>
</feature>
<evidence type="ECO:0000313" key="10">
    <source>
        <dbReference type="Proteomes" id="UP000549009"/>
    </source>
</evidence>
<organism evidence="8 9">
    <name type="scientific">Streptomyces spectabilis</name>
    <dbReference type="NCBI Taxonomy" id="68270"/>
    <lineage>
        <taxon>Bacteria</taxon>
        <taxon>Bacillati</taxon>
        <taxon>Actinomycetota</taxon>
        <taxon>Actinomycetes</taxon>
        <taxon>Kitasatosporales</taxon>
        <taxon>Streptomycetaceae</taxon>
        <taxon>Streptomyces</taxon>
    </lineage>
</organism>
<dbReference type="EMBL" id="JACHJD010000003">
    <property type="protein sequence ID" value="MBB5103011.1"/>
    <property type="molecule type" value="Genomic_DNA"/>
</dbReference>
<evidence type="ECO:0000313" key="8">
    <source>
        <dbReference type="EMBL" id="QEV59584.1"/>
    </source>
</evidence>
<keyword evidence="4 6" id="KW-1133">Transmembrane helix</keyword>
<dbReference type="InterPro" id="IPR004923">
    <property type="entry name" value="FTR1/Fip1/EfeU"/>
</dbReference>
<comment type="similarity">
    <text evidence="2">Belongs to the oxidase-dependent Fe transporter (OFeT) (TC 9.A.10.1) family.</text>
</comment>
<evidence type="ECO:0000313" key="7">
    <source>
        <dbReference type="EMBL" id="MBB5103011.1"/>
    </source>
</evidence>
<keyword evidence="5 6" id="KW-0472">Membrane</keyword>
<dbReference type="Proteomes" id="UP000326505">
    <property type="component" value="Chromosome"/>
</dbReference>
<evidence type="ECO:0000256" key="3">
    <source>
        <dbReference type="ARBA" id="ARBA00022692"/>
    </source>
</evidence>
<evidence type="ECO:0000256" key="6">
    <source>
        <dbReference type="SAM" id="Phobius"/>
    </source>
</evidence>
<reference evidence="7 10" key="2">
    <citation type="submission" date="2020-08" db="EMBL/GenBank/DDBJ databases">
        <title>Genomic Encyclopedia of Type Strains, Phase III (KMG-III): the genomes of soil and plant-associated and newly described type strains.</title>
        <authorList>
            <person name="Whitman W."/>
        </authorList>
    </citation>
    <scope>NUCLEOTIDE SEQUENCE [LARGE SCALE GENOMIC DNA]</scope>
    <source>
        <strain evidence="7 10">CECT 3146</strain>
    </source>
</reference>
<dbReference type="Pfam" id="PF03239">
    <property type="entry name" value="FTR1"/>
    <property type="match status" value="1"/>
</dbReference>
<dbReference type="EMBL" id="CP023690">
    <property type="protein sequence ID" value="QEV59584.1"/>
    <property type="molecule type" value="Genomic_DNA"/>
</dbReference>
<evidence type="ECO:0000256" key="4">
    <source>
        <dbReference type="ARBA" id="ARBA00022989"/>
    </source>
</evidence>
<dbReference type="AlphaFoldDB" id="A0A5P2X7B5"/>
<dbReference type="PANTHER" id="PTHR31632:SF2">
    <property type="entry name" value="PLASMA MEMBRANE IRON PERMEASE"/>
    <property type="match status" value="1"/>
</dbReference>
<accession>A0A5P2X7B5</accession>
<feature type="transmembrane region" description="Helical" evidence="6">
    <location>
        <begin position="70"/>
        <end position="88"/>
    </location>
</feature>
<dbReference type="PANTHER" id="PTHR31632">
    <property type="entry name" value="IRON TRANSPORTER FTH1"/>
    <property type="match status" value="1"/>
</dbReference>
<keyword evidence="10" id="KW-1185">Reference proteome</keyword>
<evidence type="ECO:0000256" key="2">
    <source>
        <dbReference type="ARBA" id="ARBA00008333"/>
    </source>
</evidence>
<dbReference type="RefSeq" id="WP_150510707.1">
    <property type="nucleotide sequence ID" value="NZ_BMSQ01000004.1"/>
</dbReference>
<name>A0A5P2X7B5_STRST</name>
<dbReference type="OrthoDB" id="7260758at2"/>
<protein>
    <submittedName>
        <fullName evidence="7 8">Iron transporter</fullName>
    </submittedName>
</protein>
<dbReference type="NCBIfam" id="NF041756">
    <property type="entry name" value="EfeU"/>
    <property type="match status" value="1"/>
</dbReference>
<feature type="transmembrane region" description="Helical" evidence="6">
    <location>
        <begin position="243"/>
        <end position="263"/>
    </location>
</feature>
<keyword evidence="3 6" id="KW-0812">Transmembrane</keyword>
<comment type="subcellular location">
    <subcellularLocation>
        <location evidence="1">Membrane</location>
        <topology evidence="1">Multi-pass membrane protein</topology>
    </subcellularLocation>
</comment>
<gene>
    <name evidence="8" type="ORF">CP982_13270</name>
    <name evidence="7" type="ORF">FHS40_002064</name>
</gene>
<evidence type="ECO:0000256" key="1">
    <source>
        <dbReference type="ARBA" id="ARBA00004141"/>
    </source>
</evidence>
<sequence length="273" mass="27961">MFGTYLIGLRAGLAAALVVGVLLAWPVRAGRRDALAPVWTGAGAAAALFLGFGCALTFGSRELTPEAREVLGGSLSVLTAALVTWLVLRLRHTARQARAGREQPGAAQRMSTAALAATAFLAVGREGLETALLVWASVRAADDGTHEPLLAVGLGLLTAAVLGLLCCRGLLRVGRAAFFAGTGALLLVVAAGVLAHGVRAFQTAGFLGGLEDKAFDASATVPPDSWYGALLEGAFVLPPQPTVLQAVVWSLYLVPALALFLTAPPRPGPAGPR</sequence>
<feature type="transmembrane region" description="Helical" evidence="6">
    <location>
        <begin position="109"/>
        <end position="128"/>
    </location>
</feature>
<feature type="transmembrane region" description="Helical" evidence="6">
    <location>
        <begin position="34"/>
        <end position="58"/>
    </location>
</feature>
<dbReference type="Proteomes" id="UP000549009">
    <property type="component" value="Unassembled WGS sequence"/>
</dbReference>